<dbReference type="Pfam" id="PF00646">
    <property type="entry name" value="F-box"/>
    <property type="match status" value="1"/>
</dbReference>
<gene>
    <name evidence="2" type="ORF">TorRG33x02_320030</name>
</gene>
<dbReference type="Proteomes" id="UP000237000">
    <property type="component" value="Unassembled WGS sequence"/>
</dbReference>
<dbReference type="EMBL" id="JXTC01000515">
    <property type="protein sequence ID" value="PON48554.1"/>
    <property type="molecule type" value="Genomic_DNA"/>
</dbReference>
<dbReference type="InterPro" id="IPR055357">
    <property type="entry name" value="LRR_At1g61320_AtMIF1"/>
</dbReference>
<dbReference type="Gene3D" id="3.80.10.10">
    <property type="entry name" value="Ribonuclease Inhibitor"/>
    <property type="match status" value="1"/>
</dbReference>
<dbReference type="InterPro" id="IPR053772">
    <property type="entry name" value="At1g61320/At1g61330-like"/>
</dbReference>
<reference evidence="3" key="1">
    <citation type="submission" date="2016-06" db="EMBL/GenBank/DDBJ databases">
        <title>Parallel loss of symbiosis genes in relatives of nitrogen-fixing non-legume Parasponia.</title>
        <authorList>
            <person name="Van Velzen R."/>
            <person name="Holmer R."/>
            <person name="Bu F."/>
            <person name="Rutten L."/>
            <person name="Van Zeijl A."/>
            <person name="Liu W."/>
            <person name="Santuari L."/>
            <person name="Cao Q."/>
            <person name="Sharma T."/>
            <person name="Shen D."/>
            <person name="Roswanjaya Y."/>
            <person name="Wardhani T."/>
            <person name="Kalhor M.S."/>
            <person name="Jansen J."/>
            <person name="Van den Hoogen J."/>
            <person name="Gungor B."/>
            <person name="Hartog M."/>
            <person name="Hontelez J."/>
            <person name="Verver J."/>
            <person name="Yang W.-C."/>
            <person name="Schijlen E."/>
            <person name="Repin R."/>
            <person name="Schilthuizen M."/>
            <person name="Schranz E."/>
            <person name="Heidstra R."/>
            <person name="Miyata K."/>
            <person name="Fedorova E."/>
            <person name="Kohlen W."/>
            <person name="Bisseling T."/>
            <person name="Smit S."/>
            <person name="Geurts R."/>
        </authorList>
    </citation>
    <scope>NUCLEOTIDE SEQUENCE [LARGE SCALE GENOMIC DNA]</scope>
    <source>
        <strain evidence="3">cv. RG33-2</strain>
    </source>
</reference>
<accession>A0A2P5BIC5</accession>
<organism evidence="2 3">
    <name type="scientific">Trema orientale</name>
    <name type="common">Charcoal tree</name>
    <name type="synonym">Celtis orientalis</name>
    <dbReference type="NCBI Taxonomy" id="63057"/>
    <lineage>
        <taxon>Eukaryota</taxon>
        <taxon>Viridiplantae</taxon>
        <taxon>Streptophyta</taxon>
        <taxon>Embryophyta</taxon>
        <taxon>Tracheophyta</taxon>
        <taxon>Spermatophyta</taxon>
        <taxon>Magnoliopsida</taxon>
        <taxon>eudicotyledons</taxon>
        <taxon>Gunneridae</taxon>
        <taxon>Pentapetalae</taxon>
        <taxon>rosids</taxon>
        <taxon>fabids</taxon>
        <taxon>Rosales</taxon>
        <taxon>Cannabaceae</taxon>
        <taxon>Trema</taxon>
    </lineage>
</organism>
<dbReference type="SMART" id="SM00256">
    <property type="entry name" value="FBOX"/>
    <property type="match status" value="1"/>
</dbReference>
<dbReference type="Gene3D" id="1.20.1280.50">
    <property type="match status" value="1"/>
</dbReference>
<proteinExistence type="predicted"/>
<name>A0A2P5BIC5_TREOI</name>
<dbReference type="Pfam" id="PF23622">
    <property type="entry name" value="LRR_At1g61320_AtMIF1"/>
    <property type="match status" value="1"/>
</dbReference>
<dbReference type="SUPFAM" id="SSF81383">
    <property type="entry name" value="F-box domain"/>
    <property type="match status" value="1"/>
</dbReference>
<dbReference type="PANTHER" id="PTHR34145:SF28">
    <property type="entry name" value="F-BOX DOMAIN-CONTAINING PROTEIN"/>
    <property type="match status" value="1"/>
</dbReference>
<dbReference type="InParanoid" id="A0A2P5BIC5"/>
<comment type="caution">
    <text evidence="2">The sequence shown here is derived from an EMBL/GenBank/DDBJ whole genome shotgun (WGS) entry which is preliminary data.</text>
</comment>
<dbReference type="PANTHER" id="PTHR34145">
    <property type="entry name" value="OS02G0105600 PROTEIN"/>
    <property type="match status" value="1"/>
</dbReference>
<dbReference type="STRING" id="63057.A0A2P5BIC5"/>
<dbReference type="InterPro" id="IPR036047">
    <property type="entry name" value="F-box-like_dom_sf"/>
</dbReference>
<dbReference type="OrthoDB" id="1181031at2759"/>
<dbReference type="InterPro" id="IPR032675">
    <property type="entry name" value="LRR_dom_sf"/>
</dbReference>
<evidence type="ECO:0000313" key="3">
    <source>
        <dbReference type="Proteomes" id="UP000237000"/>
    </source>
</evidence>
<dbReference type="SUPFAM" id="SSF52047">
    <property type="entry name" value="RNI-like"/>
    <property type="match status" value="1"/>
</dbReference>
<dbReference type="InterPro" id="IPR001810">
    <property type="entry name" value="F-box_dom"/>
</dbReference>
<keyword evidence="3" id="KW-1185">Reference proteome</keyword>
<protein>
    <submittedName>
        <fullName evidence="2">F-box domain containing protein</fullName>
    </submittedName>
</protein>
<feature type="domain" description="F-box" evidence="1">
    <location>
        <begin position="10"/>
        <end position="50"/>
    </location>
</feature>
<evidence type="ECO:0000313" key="2">
    <source>
        <dbReference type="EMBL" id="PON48554.1"/>
    </source>
</evidence>
<dbReference type="AlphaFoldDB" id="A0A2P5BIC5"/>
<sequence>MDHPPSNSHLPEPVIHKILRLLPPQDAIRASATSKLWRSAWISHPVFDFDEASLPFKLDAFYDFANRSLALWLNRCDNRVNMEKLSLCADVTNGESFSRFVELVAIATSRNVKVIELQTCSEFYYLIFHNSHLWSLLSACKSLDVLSLKHFKFYLSSSLPPFSSVRKLRLSGISIDENSVRNLLSSFPSLEDLVVECCSGFDELRVSCPKLETMEVSIWDDPPQKVVIDSANLRSFFYRKAFRCALGSVSFSSCKLLTTLAMECTEFGTVNAIDEYLSQIPLLENLTLKSCKTPESIQISHSNLKSLKLQNLLAVVEGGD</sequence>
<evidence type="ECO:0000259" key="1">
    <source>
        <dbReference type="SMART" id="SM00256"/>
    </source>
</evidence>